<dbReference type="InterPro" id="IPR003877">
    <property type="entry name" value="SPRY_dom"/>
</dbReference>
<dbReference type="OrthoDB" id="2967263at2759"/>
<dbReference type="AlphaFoldDB" id="A0A9W8A3A8"/>
<comment type="caution">
    <text evidence="6">The sequence shown here is derived from an EMBL/GenBank/DDBJ whole genome shotgun (WGS) entry which is preliminary data.</text>
</comment>
<dbReference type="SMART" id="SM00449">
    <property type="entry name" value="SPRY"/>
    <property type="match status" value="1"/>
</dbReference>
<dbReference type="PANTHER" id="PTHR13363">
    <property type="entry name" value="RING FINGER AND SRY DOMAIN-CONTAINING"/>
    <property type="match status" value="1"/>
</dbReference>
<reference evidence="6" key="1">
    <citation type="submission" date="2022-07" db="EMBL/GenBank/DDBJ databases">
        <title>Phylogenomic reconstructions and comparative analyses of Kickxellomycotina fungi.</title>
        <authorList>
            <person name="Reynolds N.K."/>
            <person name="Stajich J.E."/>
            <person name="Barry K."/>
            <person name="Grigoriev I.V."/>
            <person name="Crous P."/>
            <person name="Smith M.E."/>
        </authorList>
    </citation>
    <scope>NUCLEOTIDE SEQUENCE</scope>
    <source>
        <strain evidence="6">NBRC 100468</strain>
    </source>
</reference>
<gene>
    <name evidence="6" type="ORF">H4219_001511</name>
</gene>
<evidence type="ECO:0000256" key="2">
    <source>
        <dbReference type="ARBA" id="ARBA00022771"/>
    </source>
</evidence>
<dbReference type="InterPro" id="IPR001870">
    <property type="entry name" value="B30.2/SPRY"/>
</dbReference>
<dbReference type="GO" id="GO:0008270">
    <property type="term" value="F:zinc ion binding"/>
    <property type="evidence" value="ECO:0007669"/>
    <property type="project" value="UniProtKB-KW"/>
</dbReference>
<dbReference type="InterPro" id="IPR013320">
    <property type="entry name" value="ConA-like_dom_sf"/>
</dbReference>
<feature type="compositionally biased region" description="Low complexity" evidence="4">
    <location>
        <begin position="656"/>
        <end position="665"/>
    </location>
</feature>
<dbReference type="Pfam" id="PF00622">
    <property type="entry name" value="SPRY"/>
    <property type="match status" value="1"/>
</dbReference>
<keyword evidence="7" id="KW-1185">Reference proteome</keyword>
<name>A0A9W8A3A8_9FUNG</name>
<dbReference type="InterPro" id="IPR016024">
    <property type="entry name" value="ARM-type_fold"/>
</dbReference>
<evidence type="ECO:0000259" key="5">
    <source>
        <dbReference type="PROSITE" id="PS50188"/>
    </source>
</evidence>
<proteinExistence type="predicted"/>
<evidence type="ECO:0000313" key="7">
    <source>
        <dbReference type="Proteomes" id="UP001150538"/>
    </source>
</evidence>
<dbReference type="Gene3D" id="1.25.10.10">
    <property type="entry name" value="Leucine-rich Repeat Variant"/>
    <property type="match status" value="1"/>
</dbReference>
<dbReference type="InterPro" id="IPR045129">
    <property type="entry name" value="RNF123/RKP/RSPRY1"/>
</dbReference>
<dbReference type="InterPro" id="IPR043136">
    <property type="entry name" value="B30.2/SPRY_sf"/>
</dbReference>
<feature type="domain" description="B30.2/SPRY" evidence="5">
    <location>
        <begin position="873"/>
        <end position="1075"/>
    </location>
</feature>
<dbReference type="GO" id="GO:0005737">
    <property type="term" value="C:cytoplasm"/>
    <property type="evidence" value="ECO:0007669"/>
    <property type="project" value="TreeGrafter"/>
</dbReference>
<evidence type="ECO:0000256" key="3">
    <source>
        <dbReference type="ARBA" id="ARBA00022833"/>
    </source>
</evidence>
<dbReference type="Proteomes" id="UP001150538">
    <property type="component" value="Unassembled WGS sequence"/>
</dbReference>
<dbReference type="SUPFAM" id="SSF49899">
    <property type="entry name" value="Concanavalin A-like lectins/glucanases"/>
    <property type="match status" value="1"/>
</dbReference>
<keyword evidence="2" id="KW-0863">Zinc-finger</keyword>
<organism evidence="6 7">
    <name type="scientific">Mycoemilia scoparia</name>
    <dbReference type="NCBI Taxonomy" id="417184"/>
    <lineage>
        <taxon>Eukaryota</taxon>
        <taxon>Fungi</taxon>
        <taxon>Fungi incertae sedis</taxon>
        <taxon>Zoopagomycota</taxon>
        <taxon>Kickxellomycotina</taxon>
        <taxon>Kickxellomycetes</taxon>
        <taxon>Kickxellales</taxon>
        <taxon>Kickxellaceae</taxon>
        <taxon>Mycoemilia</taxon>
    </lineage>
</organism>
<feature type="region of interest" description="Disordered" evidence="4">
    <location>
        <begin position="635"/>
        <end position="673"/>
    </location>
</feature>
<feature type="region of interest" description="Disordered" evidence="4">
    <location>
        <begin position="761"/>
        <end position="781"/>
    </location>
</feature>
<keyword evidence="1" id="KW-0479">Metal-binding</keyword>
<evidence type="ECO:0000313" key="6">
    <source>
        <dbReference type="EMBL" id="KAJ1920138.1"/>
    </source>
</evidence>
<dbReference type="Gene3D" id="2.60.120.920">
    <property type="match status" value="1"/>
</dbReference>
<accession>A0A9W8A3A8</accession>
<feature type="compositionally biased region" description="Basic and acidic residues" evidence="4">
    <location>
        <begin position="767"/>
        <end position="776"/>
    </location>
</feature>
<dbReference type="EMBL" id="JANBPU010000017">
    <property type="protein sequence ID" value="KAJ1920138.1"/>
    <property type="molecule type" value="Genomic_DNA"/>
</dbReference>
<dbReference type="GO" id="GO:0051603">
    <property type="term" value="P:proteolysis involved in protein catabolic process"/>
    <property type="evidence" value="ECO:0007669"/>
    <property type="project" value="TreeGrafter"/>
</dbReference>
<evidence type="ECO:0000256" key="4">
    <source>
        <dbReference type="SAM" id="MobiDB-lite"/>
    </source>
</evidence>
<dbReference type="PROSITE" id="PS50188">
    <property type="entry name" value="B302_SPRY"/>
    <property type="match status" value="1"/>
</dbReference>
<dbReference type="InterPro" id="IPR011989">
    <property type="entry name" value="ARM-like"/>
</dbReference>
<protein>
    <recommendedName>
        <fullName evidence="5">B30.2/SPRY domain-containing protein</fullName>
    </recommendedName>
</protein>
<evidence type="ECO:0000256" key="1">
    <source>
        <dbReference type="ARBA" id="ARBA00022723"/>
    </source>
</evidence>
<dbReference type="GO" id="GO:0004842">
    <property type="term" value="F:ubiquitin-protein transferase activity"/>
    <property type="evidence" value="ECO:0007669"/>
    <property type="project" value="InterPro"/>
</dbReference>
<dbReference type="PANTHER" id="PTHR13363:SF5">
    <property type="entry name" value="E3 UBIQUITIN-PROTEIN LIGASE RNF123"/>
    <property type="match status" value="1"/>
</dbReference>
<keyword evidence="3" id="KW-0862">Zinc</keyword>
<sequence>MNFSDKSLEFLSKYTDFTLRTNAQKVLFGKVMRSDKLAALITLCSPKTNKRDRMKGIVILKYLTEDPYYRSRLVDYGAIRVLIQATDMKESDEMKCYALSAILDLITPYEDRSYHNFKEIAAKKGLLEYLQLIIATPDCPTSLLNIAIIVSQQYSLEGKYHKSMIDLGYMPAILRATIDHMPNVSMVRYSMETLVRLCTHFSNAYSDRPIKELIELYEIGVINLMQACIRSDDPGVASWGIGLLHEFVSRDIGRKELRESPNFTKWMCRNLVTSKYAYTNQLIIRSFWHLTLGAPEFFDTIFKNSSHLRRILATFAIEDTETNYWATALVSEIASKSYMHMWMLKSPLIEHIYKYVSGPASSQATSMIQCMSSILFCLCESNTVAPVLHNYSLVQKSIKLMLMLDVDEAHFRIAAALNSVCSYSSLFLEKLATPDLIKRLCWLVLNSENERVQQHSLKALLCIMSSGIIEPGELLSCSALPFLQRIHDNLSDMADVVLGSPDFIGNPRLRLALNTFIVMTSSIQLSVVREYARLSRNVASDKKVDDNNSSSSGSTPEGDELFKKASETLENLLSLLTDICFSILPTVLDKSDDFYTRISKVQAQMSGKSSIRGSHAPLYFSNIVISVLSEFAESEKEPDGGDLSESPPGSPKTLYSSLRKSISGGSKRRGSSVPEKSDILMFSLSVITSNYVQVICNIIYPTDLGLHLWRAGDFNQTSALRLFSCLDPHSLPERQAVKIVNICAKYLRDYEEFPNVLSESNANSDFKNSKPDEKNKNQVSRTIDYTVDTSLPSDVLILSESFHAIYKQNEDGLKYFFARLVMDRFSTDVIDTGALPGPVSEKGPISSPARDGVILGSKESSDPKWRFKRGCLRGSEFYTDVLISATSDKARKRYYSITRNIPSSFSMLGDSMTVFNSSWKFESIRTTMAIDGKLGGRHIFTVQLLTHGLMQIGWSTERCWFEPESGQGVGDDFESVAYDGCRQRKWFGTADESSYGEKWEVYDTIQAVLDFNQESVEFFKNGKSMGVAFGKDSGGIIHGSECGFTKLSRDRLWFPTVSLSNGQGLRIIDHGISPSTASAVDKTSRPLLSTEFISRVDKMVACFAVKFWFIEKIDSPYIAYLDLPGHNGRVIVAKSTKSNSLEDGNGSAEAEDEWWLFRAIEESEAMAETHKEFSLDLEKYTNETEPSEEPRAVRLKSPIVEEEWFILNVNKDGVIEFMDSKENVLAKLCVDCEYLDTKDHLWSLQIPSACPFQTSQICP</sequence>
<dbReference type="SUPFAM" id="SSF48371">
    <property type="entry name" value="ARM repeat"/>
    <property type="match status" value="1"/>
</dbReference>